<dbReference type="PROSITE" id="PS01234">
    <property type="entry name" value="GATB"/>
    <property type="match status" value="1"/>
</dbReference>
<dbReference type="HOGENOM" id="CLU_019240_0_0_0"/>
<dbReference type="HAMAP" id="MF_00121">
    <property type="entry name" value="GatB"/>
    <property type="match status" value="1"/>
</dbReference>
<feature type="domain" description="Asn/Gln amidotransferase" evidence="11">
    <location>
        <begin position="332"/>
        <end position="479"/>
    </location>
</feature>
<evidence type="ECO:0000259" key="11">
    <source>
        <dbReference type="SMART" id="SM00845"/>
    </source>
</evidence>
<comment type="function">
    <text evidence="7 10">Allows the formation of correctly charged Asn-tRNA(Asn) or Gln-tRNA(Gln) through the transamidation of misacylated Asp-tRNA(Asn) or Glu-tRNA(Gln) in organisms which lack either or both of asparaginyl-tRNA or glutaminyl-tRNA synthetases. The reaction takes place in the presence of glutamine and ATP through an activated phospho-Asp-tRNA(Asn) or phospho-Glu-tRNA(Gln).</text>
</comment>
<dbReference type="eggNOG" id="COG0064">
    <property type="taxonomic scope" value="Bacteria"/>
</dbReference>
<dbReference type="EC" id="6.3.5.-" evidence="10"/>
<evidence type="ECO:0000256" key="6">
    <source>
        <dbReference type="ARBA" id="ARBA00022917"/>
    </source>
</evidence>
<evidence type="ECO:0000256" key="7">
    <source>
        <dbReference type="ARBA" id="ARBA00024799"/>
    </source>
</evidence>
<name>A0A081C4D0_VECG1</name>
<dbReference type="FunFam" id="1.10.150.380:FF:000001">
    <property type="entry name" value="Aspartyl/glutamyl-tRNA(Asn/Gln) amidotransferase subunit B"/>
    <property type="match status" value="1"/>
</dbReference>
<keyword evidence="6 10" id="KW-0648">Protein biosynthesis</keyword>
<dbReference type="InterPro" id="IPR006075">
    <property type="entry name" value="Asn/Gln-tRNA_Trfase_suB/E_cat"/>
</dbReference>
<dbReference type="SUPFAM" id="SSF89095">
    <property type="entry name" value="GatB/YqeY motif"/>
    <property type="match status" value="1"/>
</dbReference>
<dbReference type="InterPro" id="IPR018027">
    <property type="entry name" value="Asn/Gln_amidotransferase"/>
</dbReference>
<dbReference type="EMBL" id="DF820470">
    <property type="protein sequence ID" value="GAK59435.1"/>
    <property type="molecule type" value="Genomic_DNA"/>
</dbReference>
<evidence type="ECO:0000256" key="8">
    <source>
        <dbReference type="ARBA" id="ARBA00047380"/>
    </source>
</evidence>
<dbReference type="GO" id="GO:0050566">
    <property type="term" value="F:asparaginyl-tRNA synthase (glutamine-hydrolyzing) activity"/>
    <property type="evidence" value="ECO:0007669"/>
    <property type="project" value="RHEA"/>
</dbReference>
<dbReference type="NCBIfam" id="NF004014">
    <property type="entry name" value="PRK05477.1-4"/>
    <property type="match status" value="1"/>
</dbReference>
<keyword evidence="3 10" id="KW-0436">Ligase</keyword>
<dbReference type="GO" id="GO:0006412">
    <property type="term" value="P:translation"/>
    <property type="evidence" value="ECO:0007669"/>
    <property type="project" value="UniProtKB-UniRule"/>
</dbReference>
<dbReference type="GO" id="GO:0005524">
    <property type="term" value="F:ATP binding"/>
    <property type="evidence" value="ECO:0007669"/>
    <property type="project" value="UniProtKB-KW"/>
</dbReference>
<comment type="subunit">
    <text evidence="2 10">Heterotrimer of A, B and C subunits.</text>
</comment>
<dbReference type="PANTHER" id="PTHR11659">
    <property type="entry name" value="GLUTAMYL-TRNA GLN AMIDOTRANSFERASE SUBUNIT B MITOCHONDRIAL AND PROKARYOTIC PET112-RELATED"/>
    <property type="match status" value="1"/>
</dbReference>
<dbReference type="InterPro" id="IPR004413">
    <property type="entry name" value="GatB"/>
</dbReference>
<evidence type="ECO:0000256" key="4">
    <source>
        <dbReference type="ARBA" id="ARBA00022741"/>
    </source>
</evidence>
<dbReference type="InterPro" id="IPR003789">
    <property type="entry name" value="Asn/Gln_tRNA_amidoTrase-B-like"/>
</dbReference>
<dbReference type="NCBIfam" id="NF004012">
    <property type="entry name" value="PRK05477.1-2"/>
    <property type="match status" value="1"/>
</dbReference>
<dbReference type="Proteomes" id="UP000030661">
    <property type="component" value="Unassembled WGS sequence"/>
</dbReference>
<proteinExistence type="inferred from homology"/>
<dbReference type="Gene3D" id="1.10.150.380">
    <property type="entry name" value="GatB domain, N-terminal subdomain"/>
    <property type="match status" value="1"/>
</dbReference>
<dbReference type="FunFam" id="1.10.10.410:FF:000001">
    <property type="entry name" value="Aspartyl/glutamyl-tRNA(Asn/Gln) amidotransferase subunit B"/>
    <property type="match status" value="1"/>
</dbReference>
<dbReference type="AlphaFoldDB" id="A0A081C4D0"/>
<evidence type="ECO:0000256" key="9">
    <source>
        <dbReference type="ARBA" id="ARBA00047913"/>
    </source>
</evidence>
<dbReference type="InterPro" id="IPR017959">
    <property type="entry name" value="Asn/Gln-tRNA_amidoTrfase_suB/E"/>
</dbReference>
<evidence type="ECO:0000256" key="3">
    <source>
        <dbReference type="ARBA" id="ARBA00022598"/>
    </source>
</evidence>
<evidence type="ECO:0000256" key="1">
    <source>
        <dbReference type="ARBA" id="ARBA00005306"/>
    </source>
</evidence>
<comment type="catalytic activity">
    <reaction evidence="8 10">
        <text>L-aspartyl-tRNA(Asn) + L-glutamine + ATP + H2O = L-asparaginyl-tRNA(Asn) + L-glutamate + ADP + phosphate + 2 H(+)</text>
        <dbReference type="Rhea" id="RHEA:14513"/>
        <dbReference type="Rhea" id="RHEA-COMP:9674"/>
        <dbReference type="Rhea" id="RHEA-COMP:9677"/>
        <dbReference type="ChEBI" id="CHEBI:15377"/>
        <dbReference type="ChEBI" id="CHEBI:15378"/>
        <dbReference type="ChEBI" id="CHEBI:29985"/>
        <dbReference type="ChEBI" id="CHEBI:30616"/>
        <dbReference type="ChEBI" id="CHEBI:43474"/>
        <dbReference type="ChEBI" id="CHEBI:58359"/>
        <dbReference type="ChEBI" id="CHEBI:78515"/>
        <dbReference type="ChEBI" id="CHEBI:78516"/>
        <dbReference type="ChEBI" id="CHEBI:456216"/>
    </reaction>
</comment>
<protein>
    <recommendedName>
        <fullName evidence="10">Aspartyl/glutamyl-tRNA(Asn/Gln) amidotransferase subunit B</fullName>
        <shortName evidence="10">Asp/Glu-ADT subunit B</shortName>
        <ecNumber evidence="10">6.3.5.-</ecNumber>
    </recommendedName>
</protein>
<dbReference type="GO" id="GO:0070681">
    <property type="term" value="P:glutaminyl-tRNAGln biosynthesis via transamidation"/>
    <property type="evidence" value="ECO:0007669"/>
    <property type="project" value="TreeGrafter"/>
</dbReference>
<dbReference type="GO" id="GO:0016740">
    <property type="term" value="F:transferase activity"/>
    <property type="evidence" value="ECO:0007669"/>
    <property type="project" value="UniProtKB-KW"/>
</dbReference>
<dbReference type="InterPro" id="IPR042114">
    <property type="entry name" value="GatB_C_1"/>
</dbReference>
<dbReference type="NCBIfam" id="NF004015">
    <property type="entry name" value="PRK05477.1-5"/>
    <property type="match status" value="1"/>
</dbReference>
<dbReference type="PANTHER" id="PTHR11659:SF0">
    <property type="entry name" value="GLUTAMYL-TRNA(GLN) AMIDOTRANSFERASE SUBUNIT B, MITOCHONDRIAL"/>
    <property type="match status" value="1"/>
</dbReference>
<sequence>MSTFEIVIGLEVHTQLMTKSKIFCACSTQFGATPNTNTCPVCQGMPGVLPVLNRQVVEFAIRTALATNCQVSNHSVFARKNYFYPDLPKAYQISQYELPLAEHGRLEIKVGETAKPIGITRIHIEEDAGKLLHEYAGDTSGKYSYVDFNRCGVPLLEIVSEPDIRSPEEAKEYLITLRNILDYLEVSDCNMEEGSLRCDANISLRPVGSAVFGTRTEVKNMNSFRNVQRALEYEVERQTMLLESGQPVVQETRLWDADRGMTFSMRSKEEAHDYRYFPEPDLIPLTISDEWIQRIKAELPELAAARQQRFIEEYQLPEYDAEVLTSSKHLATYYEECVRLFPRPKVVSNWVMGDILRELKQQNADIRTCPVSPAHLAEMLKLVENNTISGKIAKTVFEEMYATGKMPVEIINAKGLVQISDEAQLEDVITRILAENPGPVAQYREGKTKTFGFFVGQVMKATKGKANPQLVNTLLKEKLEV</sequence>
<dbReference type="Gene3D" id="1.10.10.410">
    <property type="match status" value="1"/>
</dbReference>
<dbReference type="Pfam" id="PF02637">
    <property type="entry name" value="GatB_Yqey"/>
    <property type="match status" value="1"/>
</dbReference>
<dbReference type="SMART" id="SM00845">
    <property type="entry name" value="GatB_Yqey"/>
    <property type="match status" value="1"/>
</dbReference>
<evidence type="ECO:0000313" key="12">
    <source>
        <dbReference type="EMBL" id="GAK59435.1"/>
    </source>
</evidence>
<dbReference type="STRING" id="1499967.U27_06420"/>
<evidence type="ECO:0000256" key="2">
    <source>
        <dbReference type="ARBA" id="ARBA00011123"/>
    </source>
</evidence>
<comment type="similarity">
    <text evidence="1 10">Belongs to the GatB/GatE family. GatB subfamily.</text>
</comment>
<evidence type="ECO:0000256" key="10">
    <source>
        <dbReference type="HAMAP-Rule" id="MF_00121"/>
    </source>
</evidence>
<keyword evidence="12" id="KW-0808">Transferase</keyword>
<keyword evidence="4 10" id="KW-0547">Nucleotide-binding</keyword>
<organism evidence="12 13">
    <name type="scientific">Vecturithrix granuli</name>
    <dbReference type="NCBI Taxonomy" id="1499967"/>
    <lineage>
        <taxon>Bacteria</taxon>
        <taxon>Candidatus Moduliflexota</taxon>
        <taxon>Candidatus Vecturitrichia</taxon>
        <taxon>Candidatus Vecturitrichales</taxon>
        <taxon>Candidatus Vecturitrichaceae</taxon>
        <taxon>Candidatus Vecturithrix</taxon>
    </lineage>
</organism>
<comment type="catalytic activity">
    <reaction evidence="9 10">
        <text>L-glutamyl-tRNA(Gln) + L-glutamine + ATP + H2O = L-glutaminyl-tRNA(Gln) + L-glutamate + ADP + phosphate + H(+)</text>
        <dbReference type="Rhea" id="RHEA:17521"/>
        <dbReference type="Rhea" id="RHEA-COMP:9681"/>
        <dbReference type="Rhea" id="RHEA-COMP:9684"/>
        <dbReference type="ChEBI" id="CHEBI:15377"/>
        <dbReference type="ChEBI" id="CHEBI:15378"/>
        <dbReference type="ChEBI" id="CHEBI:29985"/>
        <dbReference type="ChEBI" id="CHEBI:30616"/>
        <dbReference type="ChEBI" id="CHEBI:43474"/>
        <dbReference type="ChEBI" id="CHEBI:58359"/>
        <dbReference type="ChEBI" id="CHEBI:78520"/>
        <dbReference type="ChEBI" id="CHEBI:78521"/>
        <dbReference type="ChEBI" id="CHEBI:456216"/>
    </reaction>
</comment>
<dbReference type="NCBIfam" id="TIGR00133">
    <property type="entry name" value="gatB"/>
    <property type="match status" value="1"/>
</dbReference>
<accession>A0A081C4D0</accession>
<dbReference type="SUPFAM" id="SSF55931">
    <property type="entry name" value="Glutamine synthetase/guanido kinase"/>
    <property type="match status" value="1"/>
</dbReference>
<evidence type="ECO:0000256" key="5">
    <source>
        <dbReference type="ARBA" id="ARBA00022840"/>
    </source>
</evidence>
<gene>
    <name evidence="10" type="primary">gatB</name>
    <name evidence="12" type="ORF">U27_06420</name>
</gene>
<dbReference type="InterPro" id="IPR017958">
    <property type="entry name" value="Gln-tRNA_amidoTrfase_suB_CS"/>
</dbReference>
<evidence type="ECO:0000313" key="13">
    <source>
        <dbReference type="Proteomes" id="UP000030661"/>
    </source>
</evidence>
<reference evidence="12 13" key="1">
    <citation type="journal article" date="2015" name="PeerJ">
        <title>First genomic representation of candidate bacterial phylum KSB3 points to enhanced environmental sensing as a trigger of wastewater bulking.</title>
        <authorList>
            <person name="Sekiguchi Y."/>
            <person name="Ohashi A."/>
            <person name="Parks D.H."/>
            <person name="Yamauchi T."/>
            <person name="Tyson G.W."/>
            <person name="Hugenholtz P."/>
        </authorList>
    </citation>
    <scope>NUCLEOTIDE SEQUENCE [LARGE SCALE GENOMIC DNA]</scope>
</reference>
<dbReference type="InterPro" id="IPR023168">
    <property type="entry name" value="GatB_Yqey_C_2"/>
</dbReference>
<dbReference type="Pfam" id="PF02934">
    <property type="entry name" value="GatB_N"/>
    <property type="match status" value="1"/>
</dbReference>
<dbReference type="InterPro" id="IPR014746">
    <property type="entry name" value="Gln_synth/guanido_kin_cat_dom"/>
</dbReference>
<dbReference type="GO" id="GO:0050567">
    <property type="term" value="F:glutaminyl-tRNA synthase (glutamine-hydrolyzing) activity"/>
    <property type="evidence" value="ECO:0007669"/>
    <property type="project" value="UniProtKB-UniRule"/>
</dbReference>
<keyword evidence="13" id="KW-1185">Reference proteome</keyword>
<keyword evidence="5 10" id="KW-0067">ATP-binding</keyword>